<protein>
    <submittedName>
        <fullName evidence="1">Uncharacterized protein</fullName>
    </submittedName>
</protein>
<sequence length="122" mass="13908">MLNLGMLGQAVKGERKTSARFVRESSGRGFLSLNFSEGKTREQMEGDPIIIDELLVLKDTITGTRTPTKTRVGGSHIPLPKSQTNITPLKTFIMYNHCKKKWMTERNQLREDIVKHRADRSH</sequence>
<accession>A0A6N2KJ27</accession>
<reference evidence="1" key="1">
    <citation type="submission" date="2019-03" db="EMBL/GenBank/DDBJ databases">
        <authorList>
            <person name="Mank J."/>
            <person name="Almeida P."/>
        </authorList>
    </citation>
    <scope>NUCLEOTIDE SEQUENCE</scope>
    <source>
        <strain evidence="1">78183</strain>
    </source>
</reference>
<dbReference type="AlphaFoldDB" id="A0A6N2KJ27"/>
<dbReference type="EMBL" id="CAADRP010000424">
    <property type="protein sequence ID" value="VFU28014.1"/>
    <property type="molecule type" value="Genomic_DNA"/>
</dbReference>
<gene>
    <name evidence="1" type="ORF">SVIM_LOCUS89160</name>
</gene>
<proteinExistence type="predicted"/>
<organism evidence="1">
    <name type="scientific">Salix viminalis</name>
    <name type="common">Common osier</name>
    <name type="synonym">Basket willow</name>
    <dbReference type="NCBI Taxonomy" id="40686"/>
    <lineage>
        <taxon>Eukaryota</taxon>
        <taxon>Viridiplantae</taxon>
        <taxon>Streptophyta</taxon>
        <taxon>Embryophyta</taxon>
        <taxon>Tracheophyta</taxon>
        <taxon>Spermatophyta</taxon>
        <taxon>Magnoliopsida</taxon>
        <taxon>eudicotyledons</taxon>
        <taxon>Gunneridae</taxon>
        <taxon>Pentapetalae</taxon>
        <taxon>rosids</taxon>
        <taxon>fabids</taxon>
        <taxon>Malpighiales</taxon>
        <taxon>Salicaceae</taxon>
        <taxon>Saliceae</taxon>
        <taxon>Salix</taxon>
    </lineage>
</organism>
<evidence type="ECO:0000313" key="1">
    <source>
        <dbReference type="EMBL" id="VFU28014.1"/>
    </source>
</evidence>
<name>A0A6N2KJ27_SALVM</name>